<dbReference type="AlphaFoldDB" id="A0A174K031"/>
<sequence>MGIAFYNLEMRRQSVVVHDILKLGAVGNLICPDGPFPCTFKTLGDGFRNLANRVAGTVVWDGSVDTGGSLACAEPCFGLIFGGGKAIDVCGQCANNLLRAVADNLKDNTTRRLLQAGLVAIAVILEFGNLKVKRNGDIGNARFDLDHA</sequence>
<name>A0A174K031_9ACTN</name>
<reference evidence="1 2" key="1">
    <citation type="submission" date="2015-09" db="EMBL/GenBank/DDBJ databases">
        <authorList>
            <consortium name="Pathogen Informatics"/>
        </authorList>
    </citation>
    <scope>NUCLEOTIDE SEQUENCE [LARGE SCALE GENOMIC DNA]</scope>
    <source>
        <strain evidence="1 2">2789STDY5834902</strain>
    </source>
</reference>
<proteinExistence type="predicted"/>
<organism evidence="1 2">
    <name type="scientific">Collinsella aerofaciens</name>
    <dbReference type="NCBI Taxonomy" id="74426"/>
    <lineage>
        <taxon>Bacteria</taxon>
        <taxon>Bacillati</taxon>
        <taxon>Actinomycetota</taxon>
        <taxon>Coriobacteriia</taxon>
        <taxon>Coriobacteriales</taxon>
        <taxon>Coriobacteriaceae</taxon>
        <taxon>Collinsella</taxon>
    </lineage>
</organism>
<evidence type="ECO:0000313" key="1">
    <source>
        <dbReference type="EMBL" id="CUP02720.1"/>
    </source>
</evidence>
<protein>
    <submittedName>
        <fullName evidence="1">Uncharacterized protein</fullName>
    </submittedName>
</protein>
<accession>A0A174K031</accession>
<dbReference type="EMBL" id="CZAQ01000011">
    <property type="protein sequence ID" value="CUP02720.1"/>
    <property type="molecule type" value="Genomic_DNA"/>
</dbReference>
<evidence type="ECO:0000313" key="2">
    <source>
        <dbReference type="Proteomes" id="UP000095454"/>
    </source>
</evidence>
<dbReference type="Proteomes" id="UP000095454">
    <property type="component" value="Unassembled WGS sequence"/>
</dbReference>
<gene>
    <name evidence="1" type="ORF">ERS852514_00836</name>
</gene>